<name>A0A1L3JA46_9SPHN</name>
<evidence type="ECO:0000313" key="3">
    <source>
        <dbReference type="Proteomes" id="UP000242561"/>
    </source>
</evidence>
<dbReference type="RefSeq" id="WP_072558653.1">
    <property type="nucleotide sequence ID" value="NZ_CP018154.1"/>
</dbReference>
<keyword evidence="1" id="KW-1133">Transmembrane helix</keyword>
<keyword evidence="3" id="KW-1185">Reference proteome</keyword>
<keyword evidence="1" id="KW-0472">Membrane</keyword>
<evidence type="ECO:0000256" key="1">
    <source>
        <dbReference type="SAM" id="Phobius"/>
    </source>
</evidence>
<feature type="transmembrane region" description="Helical" evidence="1">
    <location>
        <begin position="12"/>
        <end position="40"/>
    </location>
</feature>
<dbReference type="STRING" id="1913578.LPB140_03330"/>
<dbReference type="Proteomes" id="UP000242561">
    <property type="component" value="Chromosome"/>
</dbReference>
<keyword evidence="1" id="KW-0812">Transmembrane</keyword>
<proteinExistence type="predicted"/>
<sequence length="284" mass="30850">MRYLPTRGSLLSYIAVIGLTSFSPILQAAMLLAAISPVIWAESAHANTIPGVGTVVKKLKSKSTIVVPSDDNGETRLTGLTPGEYSIRLIEGAEEVIMKVGRDGRLAYILYEDVKLASPVADEPRMRQRPQLPVVLRWIEQIKFNGGKSGVKGAFSIAFAGPCDEPPCPVAIKPGGMIDLNNHVVEQLSNGTAHSLEVAHIIAAERNRNGPFTGIEDFALRVCTQTDVDFSQSSIKMGDILIIVLPRSGTKSNLAGFQCRRDEEGIFNLYGKKHNYVGHVTLLR</sequence>
<reference evidence="2 3" key="1">
    <citation type="submission" date="2016-11" db="EMBL/GenBank/DDBJ databases">
        <title>Sphingorhabdus sp. LPB0140, isolated from marine environment.</title>
        <authorList>
            <person name="Kim E."/>
            <person name="Yi H."/>
        </authorList>
    </citation>
    <scope>NUCLEOTIDE SEQUENCE [LARGE SCALE GENOMIC DNA]</scope>
    <source>
        <strain evidence="2 3">LPB0140</strain>
    </source>
</reference>
<gene>
    <name evidence="2" type="ORF">LPB140_03330</name>
</gene>
<accession>A0A1L3JA46</accession>
<protein>
    <submittedName>
        <fullName evidence="2">Uncharacterized protein</fullName>
    </submittedName>
</protein>
<dbReference type="AlphaFoldDB" id="A0A1L3JA46"/>
<evidence type="ECO:0000313" key="2">
    <source>
        <dbReference type="EMBL" id="APG62006.1"/>
    </source>
</evidence>
<organism evidence="2 3">
    <name type="scientific">Sphingorhabdus lutea</name>
    <dbReference type="NCBI Taxonomy" id="1913578"/>
    <lineage>
        <taxon>Bacteria</taxon>
        <taxon>Pseudomonadati</taxon>
        <taxon>Pseudomonadota</taxon>
        <taxon>Alphaproteobacteria</taxon>
        <taxon>Sphingomonadales</taxon>
        <taxon>Sphingomonadaceae</taxon>
        <taxon>Sphingorhabdus</taxon>
    </lineage>
</organism>
<dbReference type="EMBL" id="CP018154">
    <property type="protein sequence ID" value="APG62006.1"/>
    <property type="molecule type" value="Genomic_DNA"/>
</dbReference>
<dbReference type="KEGG" id="sphl:LPB140_03330"/>